<keyword evidence="1" id="KW-0943">RNA-mediated gene silencing</keyword>
<keyword evidence="1" id="KW-0805">Transcription regulation</keyword>
<comment type="function">
    <text evidence="1">Component of the CCR4-NOT complex which is one of the major cellular mRNA deadenylases and is linked to various cellular processes including bulk mRNA degradation, miRNA-mediated repression, translational repression during translational initiation and general transcription regulation.</text>
</comment>
<comment type="similarity">
    <text evidence="1">Belongs to the CNOT10 family.</text>
</comment>
<accession>A0A4W5LMY3</accession>
<proteinExistence type="inferred from homology"/>
<dbReference type="GO" id="GO:0005737">
    <property type="term" value="C:cytoplasm"/>
    <property type="evidence" value="ECO:0007669"/>
    <property type="project" value="UniProtKB-SubCell"/>
</dbReference>
<keyword evidence="1" id="KW-0539">Nucleus</keyword>
<dbReference type="PANTHER" id="PTHR12979">
    <property type="entry name" value="CCR4-NOT TRANSCRIPTION COMPLEX SUBUNIT 10"/>
    <property type="match status" value="1"/>
</dbReference>
<dbReference type="GO" id="GO:0017148">
    <property type="term" value="P:negative regulation of translation"/>
    <property type="evidence" value="ECO:0007669"/>
    <property type="project" value="TreeGrafter"/>
</dbReference>
<keyword evidence="1" id="KW-0804">Transcription</keyword>
<protein>
    <recommendedName>
        <fullName evidence="1">CCR4-NOT transcription complex subunit 10</fullName>
    </recommendedName>
</protein>
<dbReference type="Ensembl" id="ENSHHUT00000028329.1">
    <property type="protein sequence ID" value="ENSHHUP00000027247.1"/>
    <property type="gene ID" value="ENSHHUG00000017281.1"/>
</dbReference>
<dbReference type="GeneTree" id="ENSGT00390000001827"/>
<keyword evidence="1" id="KW-0810">Translation regulation</keyword>
<reference evidence="2" key="2">
    <citation type="submission" date="2025-08" db="UniProtKB">
        <authorList>
            <consortium name="Ensembl"/>
        </authorList>
    </citation>
    <scope>IDENTIFICATION</scope>
</reference>
<keyword evidence="3" id="KW-1185">Reference proteome</keyword>
<sequence>CCCFIQPELNEVKHDNTYSPGISDQEKAIAANALEAFTAGNYDESLKHLGKLQELNKEDYKIALNKAIAEFYKSGQTTTCTLKQTLIAMKNLNTNIEMYCMTTQYTQSHAHT</sequence>
<reference evidence="2" key="3">
    <citation type="submission" date="2025-09" db="UniProtKB">
        <authorList>
            <consortium name="Ensembl"/>
        </authorList>
    </citation>
    <scope>IDENTIFICATION</scope>
</reference>
<dbReference type="Proteomes" id="UP000314982">
    <property type="component" value="Unassembled WGS sequence"/>
</dbReference>
<dbReference type="STRING" id="62062.ENSHHUP00000027247"/>
<dbReference type="GO" id="GO:0030014">
    <property type="term" value="C:CCR4-NOT complex"/>
    <property type="evidence" value="ECO:0007669"/>
    <property type="project" value="UniProtKB-UniRule"/>
</dbReference>
<evidence type="ECO:0000256" key="1">
    <source>
        <dbReference type="RuleBase" id="RU367083"/>
    </source>
</evidence>
<dbReference type="InterPro" id="IPR039740">
    <property type="entry name" value="CNOT10"/>
</dbReference>
<dbReference type="AlphaFoldDB" id="A0A4W5LMY3"/>
<comment type="subcellular location">
    <subcellularLocation>
        <location evidence="1">Cytoplasm</location>
    </subcellularLocation>
    <subcellularLocation>
        <location evidence="1">Nucleus</location>
    </subcellularLocation>
</comment>
<evidence type="ECO:0000313" key="2">
    <source>
        <dbReference type="Ensembl" id="ENSHHUP00000027247.1"/>
    </source>
</evidence>
<evidence type="ECO:0000313" key="3">
    <source>
        <dbReference type="Proteomes" id="UP000314982"/>
    </source>
</evidence>
<dbReference type="GO" id="GO:0006402">
    <property type="term" value="P:mRNA catabolic process"/>
    <property type="evidence" value="ECO:0007669"/>
    <property type="project" value="TreeGrafter"/>
</dbReference>
<organism evidence="2 3">
    <name type="scientific">Hucho hucho</name>
    <name type="common">huchen</name>
    <dbReference type="NCBI Taxonomy" id="62062"/>
    <lineage>
        <taxon>Eukaryota</taxon>
        <taxon>Metazoa</taxon>
        <taxon>Chordata</taxon>
        <taxon>Craniata</taxon>
        <taxon>Vertebrata</taxon>
        <taxon>Euteleostomi</taxon>
        <taxon>Actinopterygii</taxon>
        <taxon>Neopterygii</taxon>
        <taxon>Teleostei</taxon>
        <taxon>Protacanthopterygii</taxon>
        <taxon>Salmoniformes</taxon>
        <taxon>Salmonidae</taxon>
        <taxon>Salmoninae</taxon>
        <taxon>Hucho</taxon>
    </lineage>
</organism>
<keyword evidence="1" id="KW-0963">Cytoplasm</keyword>
<dbReference type="GO" id="GO:0031047">
    <property type="term" value="P:regulatory ncRNA-mediated gene silencing"/>
    <property type="evidence" value="ECO:0007669"/>
    <property type="project" value="UniProtKB-UniRule"/>
</dbReference>
<name>A0A4W5LMY3_9TELE</name>
<dbReference type="GO" id="GO:0005634">
    <property type="term" value="C:nucleus"/>
    <property type="evidence" value="ECO:0007669"/>
    <property type="project" value="UniProtKB-SubCell"/>
</dbReference>
<dbReference type="PANTHER" id="PTHR12979:SF5">
    <property type="entry name" value="CCR4-NOT TRANSCRIPTION COMPLEX SUBUNIT 10"/>
    <property type="match status" value="1"/>
</dbReference>
<reference evidence="3" key="1">
    <citation type="submission" date="2018-06" db="EMBL/GenBank/DDBJ databases">
        <title>Genome assembly of Danube salmon.</title>
        <authorList>
            <person name="Macqueen D.J."/>
            <person name="Gundappa M.K."/>
        </authorList>
    </citation>
    <scope>NUCLEOTIDE SEQUENCE [LARGE SCALE GENOMIC DNA]</scope>
</reference>